<dbReference type="EMBL" id="PDOF01000001">
    <property type="protein sequence ID" value="PYZ98583.1"/>
    <property type="molecule type" value="Genomic_DNA"/>
</dbReference>
<keyword evidence="1" id="KW-0472">Membrane</keyword>
<sequence>MAFVTEWVANIIMLVLFAAILELLLPNSSLQRYVKLVVGLMVLMVMIQPILSVFHSDPEEWFHAMAEWVDDDYGSHETSLQQKKIDIDDGTRAYISEYMAVLLTRQVSDDLEKKFGVVPASIEVEMNEYTEGEEVLEGVGAVRITLAEPHPNPEGDEDPDNLIVPVEAVVILTGEEEPIEDSHSSGITGSEEIRAFLAETWNIPETLIELEMKGGGSHD</sequence>
<keyword evidence="1" id="KW-0812">Transmembrane</keyword>
<name>A0A2W0H9R1_9BACI</name>
<protein>
    <submittedName>
        <fullName evidence="2">Stage III sporulation protein AF</fullName>
    </submittedName>
</protein>
<evidence type="ECO:0000313" key="3">
    <source>
        <dbReference type="Proteomes" id="UP000248066"/>
    </source>
</evidence>
<keyword evidence="3" id="KW-1185">Reference proteome</keyword>
<dbReference type="InterPro" id="IPR014245">
    <property type="entry name" value="Spore_III_AF"/>
</dbReference>
<evidence type="ECO:0000313" key="2">
    <source>
        <dbReference type="EMBL" id="PYZ98583.1"/>
    </source>
</evidence>
<feature type="transmembrane region" description="Helical" evidence="1">
    <location>
        <begin position="36"/>
        <end position="55"/>
    </location>
</feature>
<dbReference type="Pfam" id="PF09581">
    <property type="entry name" value="Spore_III_AF"/>
    <property type="match status" value="1"/>
</dbReference>
<dbReference type="Proteomes" id="UP000248066">
    <property type="component" value="Unassembled WGS sequence"/>
</dbReference>
<dbReference type="NCBIfam" id="TIGR02896">
    <property type="entry name" value="spore_III_AF"/>
    <property type="match status" value="1"/>
</dbReference>
<dbReference type="OrthoDB" id="2375554at2"/>
<dbReference type="AlphaFoldDB" id="A0A2W0H9R1"/>
<gene>
    <name evidence="2" type="primary">spoIIIAF</name>
    <name evidence="2" type="ORF">CR205_08365</name>
</gene>
<dbReference type="RefSeq" id="WP_110518595.1">
    <property type="nucleotide sequence ID" value="NZ_PDOF01000001.1"/>
</dbReference>
<evidence type="ECO:0000256" key="1">
    <source>
        <dbReference type="SAM" id="Phobius"/>
    </source>
</evidence>
<comment type="caution">
    <text evidence="2">The sequence shown here is derived from an EMBL/GenBank/DDBJ whole genome shotgun (WGS) entry which is preliminary data.</text>
</comment>
<proteinExistence type="predicted"/>
<reference evidence="2 3" key="1">
    <citation type="submission" date="2017-10" db="EMBL/GenBank/DDBJ databases">
        <title>Bacillus sp. nov., a halophilic bacterium isolated from a Yangshapao Lake.</title>
        <authorList>
            <person name="Wang H."/>
        </authorList>
    </citation>
    <scope>NUCLEOTIDE SEQUENCE [LARGE SCALE GENOMIC DNA]</scope>
    <source>
        <strain evidence="2 3">YSP-3</strain>
    </source>
</reference>
<accession>A0A2W0H9R1</accession>
<keyword evidence="1" id="KW-1133">Transmembrane helix</keyword>
<organism evidence="2 3">
    <name type="scientific">Alteribacter lacisalsi</name>
    <dbReference type="NCBI Taxonomy" id="2045244"/>
    <lineage>
        <taxon>Bacteria</taxon>
        <taxon>Bacillati</taxon>
        <taxon>Bacillota</taxon>
        <taxon>Bacilli</taxon>
        <taxon>Bacillales</taxon>
        <taxon>Bacillaceae</taxon>
        <taxon>Alteribacter</taxon>
    </lineage>
</organism>
<feature type="transmembrane region" description="Helical" evidence="1">
    <location>
        <begin position="6"/>
        <end position="24"/>
    </location>
</feature>